<evidence type="ECO:0000256" key="5">
    <source>
        <dbReference type="ARBA" id="ARBA00022691"/>
    </source>
</evidence>
<keyword evidence="5 6" id="KW-0949">S-adenosyl-L-methionine</keyword>
<organism evidence="7 8">
    <name type="scientific">Mycobacterium scrofulaceum</name>
    <dbReference type="NCBI Taxonomy" id="1783"/>
    <lineage>
        <taxon>Bacteria</taxon>
        <taxon>Bacillati</taxon>
        <taxon>Actinomycetota</taxon>
        <taxon>Actinomycetes</taxon>
        <taxon>Mycobacteriales</taxon>
        <taxon>Mycobacteriaceae</taxon>
        <taxon>Mycobacterium</taxon>
    </lineage>
</organism>
<keyword evidence="4" id="KW-0808">Transferase</keyword>
<dbReference type="NCBIfam" id="TIGR00027">
    <property type="entry name" value="mthyl_TIGR00027"/>
    <property type="match status" value="1"/>
</dbReference>
<accession>A0A1X0KCN8</accession>
<dbReference type="EC" id="2.1.1.-" evidence="6"/>
<evidence type="ECO:0000256" key="2">
    <source>
        <dbReference type="ARBA" id="ARBA00008138"/>
    </source>
</evidence>
<dbReference type="Pfam" id="PF04072">
    <property type="entry name" value="LCM"/>
    <property type="match status" value="1"/>
</dbReference>
<evidence type="ECO:0000256" key="1">
    <source>
        <dbReference type="ARBA" id="ARBA00003907"/>
    </source>
</evidence>
<dbReference type="InterPro" id="IPR007213">
    <property type="entry name" value="Ppm1/Ppm2/Tcmp"/>
</dbReference>
<dbReference type="InterPro" id="IPR029063">
    <property type="entry name" value="SAM-dependent_MTases_sf"/>
</dbReference>
<dbReference type="PANTHER" id="PTHR43619:SF2">
    <property type="entry name" value="S-ADENOSYL-L-METHIONINE-DEPENDENT METHYLTRANSFERASES SUPERFAMILY PROTEIN"/>
    <property type="match status" value="1"/>
</dbReference>
<dbReference type="SUPFAM" id="SSF53335">
    <property type="entry name" value="S-adenosyl-L-methionine-dependent methyltransferases"/>
    <property type="match status" value="1"/>
</dbReference>
<dbReference type="OrthoDB" id="9806164at2"/>
<gene>
    <name evidence="7" type="ORF">BST44_17165</name>
</gene>
<dbReference type="EMBL" id="MVIJ01000026">
    <property type="protein sequence ID" value="ORB72905.1"/>
    <property type="molecule type" value="Genomic_DNA"/>
</dbReference>
<evidence type="ECO:0000256" key="6">
    <source>
        <dbReference type="RuleBase" id="RU362030"/>
    </source>
</evidence>
<protein>
    <recommendedName>
        <fullName evidence="6">S-adenosyl-L-methionine-dependent methyltransferase</fullName>
        <ecNumber evidence="6">2.1.1.-</ecNumber>
    </recommendedName>
</protein>
<dbReference type="Gene3D" id="3.40.50.150">
    <property type="entry name" value="Vaccinia Virus protein VP39"/>
    <property type="match status" value="1"/>
</dbReference>
<dbReference type="RefSeq" id="WP_083178368.1">
    <property type="nucleotide sequence ID" value="NZ_MVIJ01000026.1"/>
</dbReference>
<evidence type="ECO:0000313" key="7">
    <source>
        <dbReference type="EMBL" id="ORB72905.1"/>
    </source>
</evidence>
<keyword evidence="3 6" id="KW-0489">Methyltransferase</keyword>
<dbReference type="PANTHER" id="PTHR43619">
    <property type="entry name" value="S-ADENOSYL-L-METHIONINE-DEPENDENT METHYLTRANSFERASE YKTD-RELATED"/>
    <property type="match status" value="1"/>
</dbReference>
<dbReference type="Proteomes" id="UP000192601">
    <property type="component" value="Unassembled WGS sequence"/>
</dbReference>
<dbReference type="InterPro" id="IPR011610">
    <property type="entry name" value="SAM_mthyl_Trfase_ML2640-like"/>
</dbReference>
<evidence type="ECO:0000256" key="4">
    <source>
        <dbReference type="ARBA" id="ARBA00022679"/>
    </source>
</evidence>
<name>A0A1X0KCN8_MYCSC</name>
<dbReference type="GO" id="GO:0008168">
    <property type="term" value="F:methyltransferase activity"/>
    <property type="evidence" value="ECO:0007669"/>
    <property type="project" value="UniProtKB-UniRule"/>
</dbReference>
<dbReference type="AlphaFoldDB" id="A0A1X0KCN8"/>
<evidence type="ECO:0000313" key="8">
    <source>
        <dbReference type="Proteomes" id="UP000192601"/>
    </source>
</evidence>
<reference evidence="7 8" key="1">
    <citation type="submission" date="2017-02" db="EMBL/GenBank/DDBJ databases">
        <title>The new phylogeny of genus Mycobacterium.</title>
        <authorList>
            <person name="Tortoli E."/>
            <person name="Trovato A."/>
            <person name="Cirillo D.M."/>
        </authorList>
    </citation>
    <scope>NUCLEOTIDE SEQUENCE [LARGE SCALE GENOMIC DNA]</scope>
    <source>
        <strain evidence="7 8">DSM 43992</strain>
    </source>
</reference>
<sequence length="311" mass="33698">MPQIDGSPTDLAGRVGATALGIAAARAAETAGDNPLIRDPFAQAFVDAAGIGVWTVTANPKLLAELTATDPGAEPLVRALINFTAVRTAFLDEFFLDAAREGVRQIVNLAAGLDSRAWRLPWPDDTTVYELDQPMVLDFKYATLRRSGAIPRSRVVGVPVDLREDWPMALREYGFDAAQPTAWLAEGLLHYLPARTHDLLFERVHALSRATSWFALNAPSDDGCPPAARPPGTGTPGAKRQWCAGDISGWLDQRGWETVAVSLENLLSHYGRTVPGNQVMPTVFITAHLPAASPKDRWLSRTPWRSGITDG</sequence>
<keyword evidence="8" id="KW-1185">Reference proteome</keyword>
<comment type="similarity">
    <text evidence="2 6">Belongs to the UPF0677 family.</text>
</comment>
<proteinExistence type="inferred from homology"/>
<evidence type="ECO:0000256" key="3">
    <source>
        <dbReference type="ARBA" id="ARBA00022603"/>
    </source>
</evidence>
<comment type="caution">
    <text evidence="7">The sequence shown here is derived from an EMBL/GenBank/DDBJ whole genome shotgun (WGS) entry which is preliminary data.</text>
</comment>
<dbReference type="GO" id="GO:0032259">
    <property type="term" value="P:methylation"/>
    <property type="evidence" value="ECO:0007669"/>
    <property type="project" value="UniProtKB-KW"/>
</dbReference>
<comment type="function">
    <text evidence="1 6">Exhibits S-adenosyl-L-methionine-dependent methyltransferase activity.</text>
</comment>